<evidence type="ECO:0000256" key="1">
    <source>
        <dbReference type="SAM" id="SignalP"/>
    </source>
</evidence>
<dbReference type="EMBL" id="BBNR01000005">
    <property type="protein sequence ID" value="GAL66502.1"/>
    <property type="molecule type" value="Genomic_DNA"/>
</dbReference>
<comment type="caution">
    <text evidence="2">The sequence shown here is derived from an EMBL/GenBank/DDBJ whole genome shotgun (WGS) entry which is preliminary data.</text>
</comment>
<gene>
    <name evidence="2" type="ORF">JCM19301_2980</name>
</gene>
<organism evidence="2 3">
    <name type="scientific">Jejuia pallidilutea</name>
    <dbReference type="NCBI Taxonomy" id="504487"/>
    <lineage>
        <taxon>Bacteria</taxon>
        <taxon>Pseudomonadati</taxon>
        <taxon>Bacteroidota</taxon>
        <taxon>Flavobacteriia</taxon>
        <taxon>Flavobacteriales</taxon>
        <taxon>Flavobacteriaceae</taxon>
        <taxon>Jejuia</taxon>
    </lineage>
</organism>
<name>A0A090WG86_9FLAO</name>
<sequence length="84" mass="9144">MKTKLKFLVLLPFFALLLFTSCQEETVDITPPDEAEALVADSQLTSFLSATSKNDGSKDNIIDGTSCISVKLPVVVKVRGVEIR</sequence>
<protein>
    <submittedName>
        <fullName evidence="2">Uncharacterized protein</fullName>
    </submittedName>
</protein>
<keyword evidence="1" id="KW-0732">Signal</keyword>
<dbReference type="PROSITE" id="PS51257">
    <property type="entry name" value="PROKAR_LIPOPROTEIN"/>
    <property type="match status" value="1"/>
</dbReference>
<dbReference type="Proteomes" id="UP000029641">
    <property type="component" value="Unassembled WGS sequence"/>
</dbReference>
<dbReference type="RefSeq" id="WP_042242439.1">
    <property type="nucleotide sequence ID" value="NZ_BBNR01000005.1"/>
</dbReference>
<evidence type="ECO:0000313" key="3">
    <source>
        <dbReference type="Proteomes" id="UP000029641"/>
    </source>
</evidence>
<evidence type="ECO:0000313" key="2">
    <source>
        <dbReference type="EMBL" id="GAL66502.1"/>
    </source>
</evidence>
<feature type="chain" id="PRO_5001867704" evidence="1">
    <location>
        <begin position="25"/>
        <end position="84"/>
    </location>
</feature>
<dbReference type="AlphaFoldDB" id="A0A090WG86"/>
<reference evidence="2 3" key="1">
    <citation type="journal article" date="2014" name="Genome Announc.">
        <title>Draft Genome Sequence of Marine Flavobacterium Jejuia pallidilutea Strain 11shimoA1 and Pigmentation Mutants.</title>
        <authorList>
            <person name="Takatani N."/>
            <person name="Nakanishi M."/>
            <person name="Meirelles P."/>
            <person name="Mino S."/>
            <person name="Suda W."/>
            <person name="Oshima K."/>
            <person name="Hattori M."/>
            <person name="Ohkuma M."/>
            <person name="Hosokawa M."/>
            <person name="Miyashita K."/>
            <person name="Thompson F.L."/>
            <person name="Niwa A."/>
            <person name="Sawabe T."/>
            <person name="Sawabe T."/>
        </authorList>
    </citation>
    <scope>NUCLEOTIDE SEQUENCE [LARGE SCALE GENOMIC DNA]</scope>
    <source>
        <strain evidence="2 3">JCM 19301</strain>
    </source>
</reference>
<accession>A0A090WG86</accession>
<proteinExistence type="predicted"/>
<feature type="signal peptide" evidence="1">
    <location>
        <begin position="1"/>
        <end position="24"/>
    </location>
</feature>